<feature type="region of interest" description="Disordered" evidence="1">
    <location>
        <begin position="42"/>
        <end position="61"/>
    </location>
</feature>
<feature type="region of interest" description="Disordered" evidence="1">
    <location>
        <begin position="99"/>
        <end position="225"/>
    </location>
</feature>
<feature type="compositionally biased region" description="Basic residues" evidence="1">
    <location>
        <begin position="46"/>
        <end position="57"/>
    </location>
</feature>
<feature type="compositionally biased region" description="Low complexity" evidence="1">
    <location>
        <begin position="166"/>
        <end position="178"/>
    </location>
</feature>
<dbReference type="EMBL" id="GL996500">
    <property type="protein sequence ID" value="EGW34179.1"/>
    <property type="molecule type" value="Genomic_DNA"/>
</dbReference>
<organism evidence="3">
    <name type="scientific">Spathaspora passalidarum (strain NRRL Y-27907 / 11-Y1)</name>
    <dbReference type="NCBI Taxonomy" id="619300"/>
    <lineage>
        <taxon>Eukaryota</taxon>
        <taxon>Fungi</taxon>
        <taxon>Dikarya</taxon>
        <taxon>Ascomycota</taxon>
        <taxon>Saccharomycotina</taxon>
        <taxon>Pichiomycetes</taxon>
        <taxon>Debaryomycetaceae</taxon>
        <taxon>Spathaspora</taxon>
    </lineage>
</organism>
<dbReference type="OrthoDB" id="4026807at2759"/>
<evidence type="ECO:0000313" key="3">
    <source>
        <dbReference type="Proteomes" id="UP000000709"/>
    </source>
</evidence>
<dbReference type="AlphaFoldDB" id="G3AHL5"/>
<dbReference type="Proteomes" id="UP000000709">
    <property type="component" value="Unassembled WGS sequence"/>
</dbReference>
<dbReference type="KEGG" id="spaa:SPAPADRAFT_59612"/>
<feature type="compositionally biased region" description="Low complexity" evidence="1">
    <location>
        <begin position="192"/>
        <end position="222"/>
    </location>
</feature>
<dbReference type="eggNOG" id="ENOG502QRYW">
    <property type="taxonomic scope" value="Eukaryota"/>
</dbReference>
<evidence type="ECO:0000256" key="1">
    <source>
        <dbReference type="SAM" id="MobiDB-lite"/>
    </source>
</evidence>
<dbReference type="OMA" id="QQNKYAL"/>
<feature type="compositionally biased region" description="Low complexity" evidence="1">
    <location>
        <begin position="136"/>
        <end position="148"/>
    </location>
</feature>
<accession>G3AHL5</accession>
<dbReference type="HOGENOM" id="CLU_776518_0_0_1"/>
<feature type="compositionally biased region" description="Low complexity" evidence="1">
    <location>
        <begin position="334"/>
        <end position="346"/>
    </location>
</feature>
<dbReference type="InParanoid" id="G3AHL5"/>
<name>G3AHL5_SPAPN</name>
<evidence type="ECO:0000313" key="2">
    <source>
        <dbReference type="EMBL" id="EGW34179.1"/>
    </source>
</evidence>
<dbReference type="RefSeq" id="XP_007373763.1">
    <property type="nucleotide sequence ID" value="XM_007373701.1"/>
</dbReference>
<feature type="compositionally biased region" description="Polar residues" evidence="1">
    <location>
        <begin position="347"/>
        <end position="357"/>
    </location>
</feature>
<reference evidence="2 3" key="1">
    <citation type="journal article" date="2011" name="Proc. Natl. Acad. Sci. U.S.A.">
        <title>Comparative genomics of xylose-fermenting fungi for enhanced biofuel production.</title>
        <authorList>
            <person name="Wohlbach D.J."/>
            <person name="Kuo A."/>
            <person name="Sato T.K."/>
            <person name="Potts K.M."/>
            <person name="Salamov A.A."/>
            <person name="LaButti K.M."/>
            <person name="Sun H."/>
            <person name="Clum A."/>
            <person name="Pangilinan J.L."/>
            <person name="Lindquist E.A."/>
            <person name="Lucas S."/>
            <person name="Lapidus A."/>
            <person name="Jin M."/>
            <person name="Gunawan C."/>
            <person name="Balan V."/>
            <person name="Dale B.E."/>
            <person name="Jeffries T.W."/>
            <person name="Zinkel R."/>
            <person name="Barry K.W."/>
            <person name="Grigoriev I.V."/>
            <person name="Gasch A.P."/>
        </authorList>
    </citation>
    <scope>NUCLEOTIDE SEQUENCE [LARGE SCALE GENOMIC DNA]</scope>
    <source>
        <strain evidence="3">NRRL Y-27907 / 11-Y1</strain>
    </source>
</reference>
<protein>
    <submittedName>
        <fullName evidence="2">Uncharacterized protein</fullName>
    </submittedName>
</protein>
<proteinExistence type="predicted"/>
<keyword evidence="3" id="KW-1185">Reference proteome</keyword>
<dbReference type="GeneID" id="18872986"/>
<feature type="compositionally biased region" description="Low complexity" evidence="1">
    <location>
        <begin position="99"/>
        <end position="126"/>
    </location>
</feature>
<sequence>MSTTTSYPKRKLELIPFNNQIEYIDKVIVNNSKHQNQFSNYGSRYNHGHGGHGHNHHNQQQNKYALAAVAVAAAVQHQQQQHYLLQQQQQVRQGQQQKQGYYSGGYQQQQQQQQYNPPQYQKQPSQTSSPQMYGLQQQPQPQQYQPPQIFADVGPSVLPEANNSFTQGQQTTGGSSSQAPGYDLKTNFMIYNNSSNSISSPTSQQPQLKQSSVSSASSATATLPGGPLLPKLFDSIGTNSTNNSPILLPPNANTYKNSSPPDLFLSNTTGNSTSTLNNSPPLVNTPTPTTNFFSSPSLLPGSSSNWNTSNPSTSSIWGQSSNSFKSNITLANPTTSTTATGNGKNNLLSSFGSTNLW</sequence>
<feature type="region of interest" description="Disordered" evidence="1">
    <location>
        <begin position="334"/>
        <end position="357"/>
    </location>
</feature>
<gene>
    <name evidence="2" type="ORF">SPAPADRAFT_59612</name>
</gene>